<dbReference type="InterPro" id="IPR041685">
    <property type="entry name" value="AAA_GajA/Old/RecF-like"/>
</dbReference>
<dbReference type="InterPro" id="IPR051396">
    <property type="entry name" value="Bact_Antivir_Def_Nuclease"/>
</dbReference>
<dbReference type="PANTHER" id="PTHR43581:SF4">
    <property type="entry name" value="ATP_GTP PHOSPHATASE"/>
    <property type="match status" value="1"/>
</dbReference>
<reference evidence="3" key="1">
    <citation type="submission" date="2021-12" db="EMBL/GenBank/DDBJ databases">
        <title>Novel species in genus Dyadobacter.</title>
        <authorList>
            <person name="Ma C."/>
        </authorList>
    </citation>
    <scope>NUCLEOTIDE SEQUENCE</scope>
    <source>
        <strain evidence="3">CY399</strain>
    </source>
</reference>
<dbReference type="EMBL" id="JAJTTA010000001">
    <property type="protein sequence ID" value="MCF0038697.1"/>
    <property type="molecule type" value="Genomic_DNA"/>
</dbReference>
<feature type="domain" description="OLD protein-like TOPRIM" evidence="2">
    <location>
        <begin position="145"/>
        <end position="214"/>
    </location>
</feature>
<dbReference type="Gene3D" id="3.40.50.300">
    <property type="entry name" value="P-loop containing nucleotide triphosphate hydrolases"/>
    <property type="match status" value="1"/>
</dbReference>
<sequence>MSPVNQNSPLEIPKSRNILEKISLGIVNGENLGLGTMNRLYMATELLHLKKEWDGLKLCIIEELEAHLHPQAQMKIIDALRTDAKDIQMILTSHSPNLASKVPLENIILCKDSDAYPLSHSNTALSPENYQYLERFLDVTKSNLFFAKGVIIVEGWSEEIIIPVLAKLSNCDLTKMEVSLVNVGSTAFLHFAKIFVRTDGRKLNVPVSIISDLDNRPDEYGIFRNDENKSRAIESLKSSFSQTSVKAFYAEEWTLEWCLYKSPSLSTHFRASVAKVHSGTEEFINGIFEENKFVKKLRKDKGTAPLDKVKIATVLAGMLEESPPTLQSDDKYIKYIIDAIKYACNANR</sequence>
<dbReference type="Proteomes" id="UP001139700">
    <property type="component" value="Unassembled WGS sequence"/>
</dbReference>
<evidence type="ECO:0000313" key="4">
    <source>
        <dbReference type="Proteomes" id="UP001139700"/>
    </source>
</evidence>
<gene>
    <name evidence="3" type="ORF">LXM24_01270</name>
</gene>
<keyword evidence="4" id="KW-1185">Reference proteome</keyword>
<dbReference type="PANTHER" id="PTHR43581">
    <property type="entry name" value="ATP/GTP PHOSPHATASE"/>
    <property type="match status" value="1"/>
</dbReference>
<name>A0A9X1P8J0_9BACT</name>
<comment type="caution">
    <text evidence="3">The sequence shown here is derived from an EMBL/GenBank/DDBJ whole genome shotgun (WGS) entry which is preliminary data.</text>
</comment>
<feature type="domain" description="Endonuclease GajA/Old nuclease/RecF-like AAA" evidence="1">
    <location>
        <begin position="30"/>
        <end position="99"/>
    </location>
</feature>
<dbReference type="InterPro" id="IPR027417">
    <property type="entry name" value="P-loop_NTPase"/>
</dbReference>
<proteinExistence type="predicted"/>
<accession>A0A9X1P8J0</accession>
<dbReference type="RefSeq" id="WP_234611210.1">
    <property type="nucleotide sequence ID" value="NZ_CP098806.1"/>
</dbReference>
<dbReference type="Pfam" id="PF13175">
    <property type="entry name" value="AAA_15"/>
    <property type="match status" value="1"/>
</dbReference>
<dbReference type="AlphaFoldDB" id="A0A9X1P8J0"/>
<evidence type="ECO:0000313" key="3">
    <source>
        <dbReference type="EMBL" id="MCF0038697.1"/>
    </source>
</evidence>
<dbReference type="InterPro" id="IPR034139">
    <property type="entry name" value="TOPRIM_OLD"/>
</dbReference>
<dbReference type="SUPFAM" id="SSF52540">
    <property type="entry name" value="P-loop containing nucleoside triphosphate hydrolases"/>
    <property type="match status" value="1"/>
</dbReference>
<dbReference type="Pfam" id="PF20469">
    <property type="entry name" value="OLD-like_TOPRIM"/>
    <property type="match status" value="1"/>
</dbReference>
<dbReference type="CDD" id="cd01026">
    <property type="entry name" value="TOPRIM_OLD"/>
    <property type="match status" value="1"/>
</dbReference>
<evidence type="ECO:0000259" key="1">
    <source>
        <dbReference type="Pfam" id="PF13175"/>
    </source>
</evidence>
<organism evidence="3 4">
    <name type="scientific">Dyadobacter fanqingshengii</name>
    <dbReference type="NCBI Taxonomy" id="2906443"/>
    <lineage>
        <taxon>Bacteria</taxon>
        <taxon>Pseudomonadati</taxon>
        <taxon>Bacteroidota</taxon>
        <taxon>Cytophagia</taxon>
        <taxon>Cytophagales</taxon>
        <taxon>Spirosomataceae</taxon>
        <taxon>Dyadobacter</taxon>
    </lineage>
</organism>
<evidence type="ECO:0000259" key="2">
    <source>
        <dbReference type="Pfam" id="PF20469"/>
    </source>
</evidence>
<protein>
    <submittedName>
        <fullName evidence="3">AAA family ATPase</fullName>
    </submittedName>
</protein>